<evidence type="ECO:0000313" key="4">
    <source>
        <dbReference type="RGD" id="621646"/>
    </source>
</evidence>
<reference evidence="3" key="1">
    <citation type="submission" date="2005-09" db="EMBL/GenBank/DDBJ databases">
        <authorList>
            <person name="Mural R.J."/>
            <person name="Li P.W."/>
            <person name="Adams M.D."/>
            <person name="Amanatides P.G."/>
            <person name="Baden-Tillson H."/>
            <person name="Barnstead M."/>
            <person name="Chin S.H."/>
            <person name="Dew I."/>
            <person name="Evans C.A."/>
            <person name="Ferriera S."/>
            <person name="Flanigan M."/>
            <person name="Fosler C."/>
            <person name="Glodek A."/>
            <person name="Gu Z."/>
            <person name="Holt R.A."/>
            <person name="Jennings D."/>
            <person name="Kraft C.L."/>
            <person name="Lu F."/>
            <person name="Nguyen T."/>
            <person name="Nusskern D.R."/>
            <person name="Pfannkoch C.M."/>
            <person name="Sitter C."/>
            <person name="Sutton G.G."/>
            <person name="Venter J.C."/>
            <person name="Wang Z."/>
            <person name="Woodage T."/>
            <person name="Zheng X.H."/>
            <person name="Zhong F."/>
        </authorList>
    </citation>
    <scope>NUCLEOTIDE SEQUENCE [LARGE SCALE GENOMIC DNA]</scope>
    <source>
        <strain>BN</strain>
        <strain evidence="3">Sprague-Dawley</strain>
    </source>
</reference>
<dbReference type="AlphaFoldDB" id="A6JM45"/>
<evidence type="ECO:0000313" key="2">
    <source>
        <dbReference type="EMBL" id="EDL78722.1"/>
    </source>
</evidence>
<evidence type="ECO:0000313" key="3">
    <source>
        <dbReference type="Proteomes" id="UP000234681"/>
    </source>
</evidence>
<protein>
    <submittedName>
        <fullName evidence="2">Vimentin, isoform CRA_c</fullName>
    </submittedName>
</protein>
<evidence type="ECO:0000256" key="1">
    <source>
        <dbReference type="SAM" id="MobiDB-lite"/>
    </source>
</evidence>
<feature type="compositionally biased region" description="Low complexity" evidence="1">
    <location>
        <begin position="52"/>
        <end position="68"/>
    </location>
</feature>
<sequence>MKRSRSCRPRFRNSMSRSMWTFPSLTSPLPCVMSASSMKVWLPRTSRRPRNGTSPSLLTSLRLPTGTTMPCARQSRSQTNTGDRCSHSPAKWMPLKALMSPWSARCVKWKRILPLKLLTTRTLLAACRMRSRT</sequence>
<name>A6JM45_RAT</name>
<accession>A6JM45</accession>
<organism evidence="2 3">
    <name type="scientific">Rattus norvegicus</name>
    <name type="common">Rat</name>
    <dbReference type="NCBI Taxonomy" id="10116"/>
    <lineage>
        <taxon>Eukaryota</taxon>
        <taxon>Metazoa</taxon>
        <taxon>Chordata</taxon>
        <taxon>Craniata</taxon>
        <taxon>Vertebrata</taxon>
        <taxon>Euteleostomi</taxon>
        <taxon>Mammalia</taxon>
        <taxon>Eutheria</taxon>
        <taxon>Euarchontoglires</taxon>
        <taxon>Glires</taxon>
        <taxon>Rodentia</taxon>
        <taxon>Myomorpha</taxon>
        <taxon>Muroidea</taxon>
        <taxon>Muridae</taxon>
        <taxon>Murinae</taxon>
        <taxon>Rattus</taxon>
    </lineage>
</organism>
<dbReference type="EMBL" id="CH473990">
    <property type="protein sequence ID" value="EDL78722.1"/>
    <property type="molecule type" value="Genomic_DNA"/>
</dbReference>
<dbReference type="Proteomes" id="UP000234681">
    <property type="component" value="Chromosome 17"/>
</dbReference>
<dbReference type="RGD" id="621646">
    <property type="gene designation" value="Vim"/>
</dbReference>
<proteinExistence type="predicted"/>
<feature type="compositionally biased region" description="Polar residues" evidence="1">
    <location>
        <begin position="74"/>
        <end position="83"/>
    </location>
</feature>
<feature type="region of interest" description="Disordered" evidence="1">
    <location>
        <begin position="43"/>
        <end position="87"/>
    </location>
</feature>
<gene>
    <name evidence="2 4" type="primary">Vim</name>
    <name evidence="2" type="ORF">rCG_55877</name>
</gene>